<name>A0A1V2W7Q1_9BURK</name>
<sequence length="103" mass="11249">MGADGVERHDEAIGAGRNGRISGFGMPNYFASSFARSNNQEEYRKPKIFVPADRGACVMVVGCAPRGACVEPARRSPARVRSPSRWPQACPDSPTERNHEESE</sequence>
<dbReference type="EMBL" id="MUTJ01000027">
    <property type="protein sequence ID" value="ONU89835.1"/>
    <property type="molecule type" value="Genomic_DNA"/>
</dbReference>
<organism evidence="2 3">
    <name type="scientific">Burkholderia cenocepacia</name>
    <dbReference type="NCBI Taxonomy" id="95486"/>
    <lineage>
        <taxon>Bacteria</taxon>
        <taxon>Pseudomonadati</taxon>
        <taxon>Pseudomonadota</taxon>
        <taxon>Betaproteobacteria</taxon>
        <taxon>Burkholderiales</taxon>
        <taxon>Burkholderiaceae</taxon>
        <taxon>Burkholderia</taxon>
        <taxon>Burkholderia cepacia complex</taxon>
    </lineage>
</organism>
<dbReference type="Proteomes" id="UP000188543">
    <property type="component" value="Unassembled WGS sequence"/>
</dbReference>
<feature type="compositionally biased region" description="Basic and acidic residues" evidence="1">
    <location>
        <begin position="94"/>
        <end position="103"/>
    </location>
</feature>
<dbReference type="AlphaFoldDB" id="A0A1V2W7Q1"/>
<reference evidence="2 3" key="1">
    <citation type="submission" date="2016-08" db="EMBL/GenBank/DDBJ databases">
        <authorList>
            <person name="Seilhamer J.J."/>
        </authorList>
    </citation>
    <scope>NUCLEOTIDE SEQUENCE [LARGE SCALE GENOMIC DNA]</scope>
    <source>
        <strain evidence="2 3">VC14762</strain>
    </source>
</reference>
<gene>
    <name evidence="2" type="ORF">A8E72_08035</name>
</gene>
<evidence type="ECO:0000313" key="2">
    <source>
        <dbReference type="EMBL" id="ONU89835.1"/>
    </source>
</evidence>
<protein>
    <submittedName>
        <fullName evidence="2">Uncharacterized protein</fullName>
    </submittedName>
</protein>
<accession>A0A1V2W7Q1</accession>
<comment type="caution">
    <text evidence="2">The sequence shown here is derived from an EMBL/GenBank/DDBJ whole genome shotgun (WGS) entry which is preliminary data.</text>
</comment>
<evidence type="ECO:0000313" key="3">
    <source>
        <dbReference type="Proteomes" id="UP000188543"/>
    </source>
</evidence>
<dbReference type="OrthoDB" id="9877483at2"/>
<proteinExistence type="predicted"/>
<evidence type="ECO:0000256" key="1">
    <source>
        <dbReference type="SAM" id="MobiDB-lite"/>
    </source>
</evidence>
<feature type="region of interest" description="Disordered" evidence="1">
    <location>
        <begin position="72"/>
        <end position="103"/>
    </location>
</feature>